<name>A0A9P6NQQ4_9BASI</name>
<accession>A0A9P6NQQ4</accession>
<dbReference type="EMBL" id="MU167235">
    <property type="protein sequence ID" value="KAG0148577.1"/>
    <property type="molecule type" value="Genomic_DNA"/>
</dbReference>
<dbReference type="AlphaFoldDB" id="A0A9P6NQQ4"/>
<evidence type="ECO:0000313" key="2">
    <source>
        <dbReference type="EMBL" id="KAG0148577.1"/>
    </source>
</evidence>
<feature type="compositionally biased region" description="Basic and acidic residues" evidence="1">
    <location>
        <begin position="275"/>
        <end position="285"/>
    </location>
</feature>
<evidence type="ECO:0000313" key="3">
    <source>
        <dbReference type="Proteomes" id="UP000886653"/>
    </source>
</evidence>
<protein>
    <submittedName>
        <fullName evidence="2">Uncharacterized protein</fullName>
    </submittedName>
</protein>
<reference evidence="2" key="1">
    <citation type="submission" date="2013-11" db="EMBL/GenBank/DDBJ databases">
        <title>Genome sequence of the fusiform rust pathogen reveals effectors for host alternation and coevolution with pine.</title>
        <authorList>
            <consortium name="DOE Joint Genome Institute"/>
            <person name="Smith K."/>
            <person name="Pendleton A."/>
            <person name="Kubisiak T."/>
            <person name="Anderson C."/>
            <person name="Salamov A."/>
            <person name="Aerts A."/>
            <person name="Riley R."/>
            <person name="Clum A."/>
            <person name="Lindquist E."/>
            <person name="Ence D."/>
            <person name="Campbell M."/>
            <person name="Kronenberg Z."/>
            <person name="Feau N."/>
            <person name="Dhillon B."/>
            <person name="Hamelin R."/>
            <person name="Burleigh J."/>
            <person name="Smith J."/>
            <person name="Yandell M."/>
            <person name="Nelson C."/>
            <person name="Grigoriev I."/>
            <person name="Davis J."/>
        </authorList>
    </citation>
    <scope>NUCLEOTIDE SEQUENCE</scope>
    <source>
        <strain evidence="2">G11</strain>
    </source>
</reference>
<sequence>MIPEWHDPALHTPQRPIPTNTSASAPTTAAPGKRKRASADAPGGSEPRRKSSSRVKTAEQTSLEAQIERENPHASKTQLKSLKLRALHAGRIAERERDMSEKEKARRLKLREYMRRRREEERGDVIVKPEVKPEMGVEGRLGLMAGSSTSTELNADDRSAAFSIMGLNQSFLHGPSAPVPALPHVPQTQTDHNLHLHPLFQMPVPLGPLPSTHFDPAINNTTTSATTTSNFADVWSSLPSDSNERANGDPTAEEFAERALHAALEEAIELQEQEARLQEQADHQHQQQSNSEALEQERIRIAEEEILGVERERIADAELAIIAHHHQQTSSEALEQERIRIAEEEILGVERARVAAAVANVGNGGD</sequence>
<evidence type="ECO:0000256" key="1">
    <source>
        <dbReference type="SAM" id="MobiDB-lite"/>
    </source>
</evidence>
<feature type="compositionally biased region" description="Polar residues" evidence="1">
    <location>
        <begin position="54"/>
        <end position="64"/>
    </location>
</feature>
<dbReference type="Proteomes" id="UP000886653">
    <property type="component" value="Unassembled WGS sequence"/>
</dbReference>
<feature type="region of interest" description="Disordered" evidence="1">
    <location>
        <begin position="1"/>
        <end position="77"/>
    </location>
</feature>
<gene>
    <name evidence="2" type="ORF">CROQUDRAFT_654657</name>
</gene>
<feature type="region of interest" description="Disordered" evidence="1">
    <location>
        <begin position="275"/>
        <end position="296"/>
    </location>
</feature>
<comment type="caution">
    <text evidence="2">The sequence shown here is derived from an EMBL/GenBank/DDBJ whole genome shotgun (WGS) entry which is preliminary data.</text>
</comment>
<feature type="compositionally biased region" description="Low complexity" evidence="1">
    <location>
        <begin position="17"/>
        <end position="31"/>
    </location>
</feature>
<proteinExistence type="predicted"/>
<keyword evidence="3" id="KW-1185">Reference proteome</keyword>
<dbReference type="OrthoDB" id="2507607at2759"/>
<organism evidence="2 3">
    <name type="scientific">Cronartium quercuum f. sp. fusiforme G11</name>
    <dbReference type="NCBI Taxonomy" id="708437"/>
    <lineage>
        <taxon>Eukaryota</taxon>
        <taxon>Fungi</taxon>
        <taxon>Dikarya</taxon>
        <taxon>Basidiomycota</taxon>
        <taxon>Pucciniomycotina</taxon>
        <taxon>Pucciniomycetes</taxon>
        <taxon>Pucciniales</taxon>
        <taxon>Coleosporiaceae</taxon>
        <taxon>Cronartium</taxon>
    </lineage>
</organism>